<dbReference type="GO" id="GO:0004090">
    <property type="term" value="F:carbonyl reductase (NADPH) activity"/>
    <property type="evidence" value="ECO:0007669"/>
    <property type="project" value="TreeGrafter"/>
</dbReference>
<dbReference type="PROSITE" id="PS00061">
    <property type="entry name" value="ADH_SHORT"/>
    <property type="match status" value="1"/>
</dbReference>
<dbReference type="PANTHER" id="PTHR43943:SF2">
    <property type="entry name" value="DEHYDROGENASE_REDUCTASE 4"/>
    <property type="match status" value="1"/>
</dbReference>
<evidence type="ECO:0000256" key="2">
    <source>
        <dbReference type="ARBA" id="ARBA00023002"/>
    </source>
</evidence>
<keyword evidence="4" id="KW-1185">Reference proteome</keyword>
<dbReference type="FunFam" id="3.40.50.720:FF:000084">
    <property type="entry name" value="Short-chain dehydrogenase reductase"/>
    <property type="match status" value="1"/>
</dbReference>
<dbReference type="OrthoDB" id="1669814at2759"/>
<dbReference type="PANTHER" id="PTHR43943">
    <property type="entry name" value="DEHYDROGENASE/REDUCTASE (SDR FAMILY) MEMBER 4"/>
    <property type="match status" value="1"/>
</dbReference>
<sequence length="275" mass="29821">MLRSSLNRTYQQINRNLGNNTRIKCKRLEEKVAIVTASTSGIGLAIAKRLAEEGAKVVISSRKESNVQQALKQLKSKGLNVYGTICHVGKNEDRKSLLEKTIQEFGGLDILILSAGTNPNPCNLFDTSELLWDKIFDINLKSTFLLMKDSLPFLRKSKSASITLLSSIAAYSPLELLGAYAISKTALLGLTQMASVTLVSEGIRVNCIAPGIINTKFSQILREGELQKILLSKIPMQKYGNVNDVAGIAAFLASDDALYISGETIIAAGGLTCRL</sequence>
<evidence type="ECO:0000313" key="4">
    <source>
        <dbReference type="Proteomes" id="UP000242457"/>
    </source>
</evidence>
<dbReference type="Proteomes" id="UP000242457">
    <property type="component" value="Unassembled WGS sequence"/>
</dbReference>
<dbReference type="AlphaFoldDB" id="A0A2A3EF27"/>
<gene>
    <name evidence="3" type="ORF">APICC_05914</name>
</gene>
<dbReference type="InterPro" id="IPR002347">
    <property type="entry name" value="SDR_fam"/>
</dbReference>
<dbReference type="InterPro" id="IPR020904">
    <property type="entry name" value="Sc_DH/Rdtase_CS"/>
</dbReference>
<proteinExistence type="inferred from homology"/>
<keyword evidence="2" id="KW-0560">Oxidoreductase</keyword>
<accession>A0A2A3EF27</accession>
<reference evidence="3 4" key="1">
    <citation type="submission" date="2014-07" db="EMBL/GenBank/DDBJ databases">
        <title>Genomic and transcriptomic analysis on Apis cerana provide comprehensive insights into honey bee biology.</title>
        <authorList>
            <person name="Diao Q."/>
            <person name="Sun L."/>
            <person name="Zheng H."/>
            <person name="Zheng H."/>
            <person name="Xu S."/>
            <person name="Wang S."/>
            <person name="Zeng Z."/>
            <person name="Hu F."/>
            <person name="Su S."/>
            <person name="Wu J."/>
        </authorList>
    </citation>
    <scope>NUCLEOTIDE SEQUENCE [LARGE SCALE GENOMIC DNA]</scope>
    <source>
        <tissue evidence="3">Pupae without intestine</tissue>
    </source>
</reference>
<dbReference type="Pfam" id="PF13561">
    <property type="entry name" value="adh_short_C2"/>
    <property type="match status" value="1"/>
</dbReference>
<dbReference type="EMBL" id="KZ288263">
    <property type="protein sequence ID" value="PBC30318.1"/>
    <property type="molecule type" value="Genomic_DNA"/>
</dbReference>
<dbReference type="STRING" id="94128.A0A2A3EF27"/>
<comment type="similarity">
    <text evidence="1">Belongs to the short-chain dehydrogenases/reductases (SDR) family.</text>
</comment>
<evidence type="ECO:0000313" key="3">
    <source>
        <dbReference type="EMBL" id="PBC30318.1"/>
    </source>
</evidence>
<evidence type="ECO:0000256" key="1">
    <source>
        <dbReference type="ARBA" id="ARBA00006484"/>
    </source>
</evidence>
<name>A0A2A3EF27_APICC</name>
<dbReference type="PRINTS" id="PR00081">
    <property type="entry name" value="GDHRDH"/>
</dbReference>
<dbReference type="Gene3D" id="3.40.50.720">
    <property type="entry name" value="NAD(P)-binding Rossmann-like Domain"/>
    <property type="match status" value="1"/>
</dbReference>
<dbReference type="InterPro" id="IPR036291">
    <property type="entry name" value="NAD(P)-bd_dom_sf"/>
</dbReference>
<dbReference type="SUPFAM" id="SSF51735">
    <property type="entry name" value="NAD(P)-binding Rossmann-fold domains"/>
    <property type="match status" value="1"/>
</dbReference>
<protein>
    <submittedName>
        <fullName evidence="3">Dehydrogenase/reductase SDR family member</fullName>
    </submittedName>
</protein>
<organism evidence="3 4">
    <name type="scientific">Apis cerana cerana</name>
    <name type="common">Oriental honeybee</name>
    <dbReference type="NCBI Taxonomy" id="94128"/>
    <lineage>
        <taxon>Eukaryota</taxon>
        <taxon>Metazoa</taxon>
        <taxon>Ecdysozoa</taxon>
        <taxon>Arthropoda</taxon>
        <taxon>Hexapoda</taxon>
        <taxon>Insecta</taxon>
        <taxon>Pterygota</taxon>
        <taxon>Neoptera</taxon>
        <taxon>Endopterygota</taxon>
        <taxon>Hymenoptera</taxon>
        <taxon>Apocrita</taxon>
        <taxon>Aculeata</taxon>
        <taxon>Apoidea</taxon>
        <taxon>Anthophila</taxon>
        <taxon>Apidae</taxon>
        <taxon>Apis</taxon>
    </lineage>
</organism>